<dbReference type="OrthoDB" id="3189402at2"/>
<proteinExistence type="predicted"/>
<dbReference type="EMBL" id="FNYW01000021">
    <property type="protein sequence ID" value="SEI80088.1"/>
    <property type="molecule type" value="Genomic_DNA"/>
</dbReference>
<keyword evidence="4" id="KW-1185">Reference proteome</keyword>
<reference evidence="4" key="1">
    <citation type="submission" date="2016-10" db="EMBL/GenBank/DDBJ databases">
        <authorList>
            <person name="Varghese N."/>
            <person name="Submissions S."/>
        </authorList>
    </citation>
    <scope>NUCLEOTIDE SEQUENCE [LARGE SCALE GENOMIC DNA]</scope>
    <source>
        <strain evidence="4">DSM 25751</strain>
    </source>
</reference>
<sequence>MFLEMVKKRNSELIDFAVTLHQQGIILPDTYVIDLDKIKENTEKMVKKADSLGIELYFMTKQIGRNPKIAETIIEAGIKKAVVVDFREAEIMMENNIPIGNVGHLVQTPKHFLKRIMNYGVDYITVYSMEKLEQINSVSEELNIKQKVMLRVIDDNDALYPGQYGGFQLDELDENIDRMKSLEYCEIEGLTSFPCILYDKELKDFKLTHNVETLKKAKTLMEKQGFNIVDMNVPSATSIQTLPFFEEMEGTQGEPGHALSGTSPMHAEVELEEKPAYVYVSEVSHNSRNSAFVFGGGYYARGNLENVLLDNEGKRSQSKVKPFPSDNIDYYLEIDGKQTVGATAIMAARTQIFVTRSQVALVKGLNSNKPELVGIYTSQGREIERN</sequence>
<dbReference type="Gene3D" id="2.40.37.30">
    <property type="match status" value="2"/>
</dbReference>
<dbReference type="Proteomes" id="UP000198564">
    <property type="component" value="Unassembled WGS sequence"/>
</dbReference>
<dbReference type="Pfam" id="PF21279">
    <property type="entry name" value="YhfX-like_C"/>
    <property type="match status" value="1"/>
</dbReference>
<dbReference type="InterPro" id="IPR029066">
    <property type="entry name" value="PLP-binding_barrel"/>
</dbReference>
<feature type="domain" description="YhfX-like C-terminal" evidence="2">
    <location>
        <begin position="278"/>
        <end position="372"/>
    </location>
</feature>
<accession>A0A1H6TJ54</accession>
<name>A0A1H6TJ54_9LACT</name>
<evidence type="ECO:0000313" key="4">
    <source>
        <dbReference type="Proteomes" id="UP000198564"/>
    </source>
</evidence>
<gene>
    <name evidence="3" type="ORF">SAMN04488113_12119</name>
</gene>
<evidence type="ECO:0000313" key="3">
    <source>
        <dbReference type="EMBL" id="SEI80088.1"/>
    </source>
</evidence>
<organism evidence="3 4">
    <name type="scientific">Alkalibacterium gilvum</name>
    <dbReference type="NCBI Taxonomy" id="1130080"/>
    <lineage>
        <taxon>Bacteria</taxon>
        <taxon>Bacillati</taxon>
        <taxon>Bacillota</taxon>
        <taxon>Bacilli</taxon>
        <taxon>Lactobacillales</taxon>
        <taxon>Carnobacteriaceae</taxon>
        <taxon>Alkalibacterium</taxon>
    </lineage>
</organism>
<evidence type="ECO:0000259" key="2">
    <source>
        <dbReference type="Pfam" id="PF21279"/>
    </source>
</evidence>
<dbReference type="CDD" id="cd06811">
    <property type="entry name" value="PLPDE_III_yhfX_like"/>
    <property type="match status" value="1"/>
</dbReference>
<dbReference type="InterPro" id="IPR048449">
    <property type="entry name" value="YhfX-like_C"/>
</dbReference>
<dbReference type="InterPro" id="IPR001608">
    <property type="entry name" value="Ala_racemase_N"/>
</dbReference>
<dbReference type="SUPFAM" id="SSF51419">
    <property type="entry name" value="PLP-binding barrel"/>
    <property type="match status" value="1"/>
</dbReference>
<dbReference type="STRING" id="1130080.SAMN04488113_12119"/>
<evidence type="ECO:0000259" key="1">
    <source>
        <dbReference type="Pfam" id="PF01168"/>
    </source>
</evidence>
<dbReference type="AlphaFoldDB" id="A0A1H6TJ54"/>
<dbReference type="RefSeq" id="WP_091634903.1">
    <property type="nucleotide sequence ID" value="NZ_FNYW01000021.1"/>
</dbReference>
<dbReference type="Pfam" id="PF01168">
    <property type="entry name" value="Ala_racemase_N"/>
    <property type="match status" value="1"/>
</dbReference>
<feature type="domain" description="Alanine racemase N-terminal" evidence="1">
    <location>
        <begin position="33"/>
        <end position="264"/>
    </location>
</feature>
<protein>
    <submittedName>
        <fullName evidence="3">Predicted amino acid racemase</fullName>
    </submittedName>
</protein>